<evidence type="ECO:0000313" key="1">
    <source>
        <dbReference type="EMBL" id="MCX2802047.1"/>
    </source>
</evidence>
<sequence length="51" mass="5408">MLPVAKNLPIDAQAAAAATLAAPRFGRTETLPNAVFITDFKIVEGFVLHSL</sequence>
<dbReference type="EMBL" id="JAPHQB010000013">
    <property type="protein sequence ID" value="MCX2802047.1"/>
    <property type="molecule type" value="Genomic_DNA"/>
</dbReference>
<reference evidence="1" key="1">
    <citation type="submission" date="2022-11" db="EMBL/GenBank/DDBJ databases">
        <title>Chitin-degrading and fungicidal potential of chitinolytic bacterial strains from marine environment of the Pacific Ocean regions.</title>
        <authorList>
            <person name="Pentekhina I."/>
            <person name="Nedashkovskaya O."/>
            <person name="Seitkalieva A."/>
            <person name="Podvolotskaya A."/>
            <person name="Tekutyeva L."/>
            <person name="Balabanova L."/>
        </authorList>
    </citation>
    <scope>NUCLEOTIDE SEQUENCE</scope>
    <source>
        <strain evidence="1">KMM 6838</strain>
    </source>
</reference>
<dbReference type="AlphaFoldDB" id="A0AB35HWT4"/>
<gene>
    <name evidence="1" type="ORF">OQJ68_09635</name>
</gene>
<accession>A0AB35HWT4</accession>
<evidence type="ECO:0000313" key="2">
    <source>
        <dbReference type="Proteomes" id="UP001209730"/>
    </source>
</evidence>
<dbReference type="Proteomes" id="UP001209730">
    <property type="component" value="Unassembled WGS sequence"/>
</dbReference>
<protein>
    <submittedName>
        <fullName evidence="1">Uncharacterized protein</fullName>
    </submittedName>
</protein>
<name>A0AB35HWT4_MICTH</name>
<comment type="caution">
    <text evidence="1">The sequence shown here is derived from an EMBL/GenBank/DDBJ whole genome shotgun (WGS) entry which is preliminary data.</text>
</comment>
<proteinExistence type="predicted"/>
<dbReference type="RefSeq" id="WP_156481471.1">
    <property type="nucleotide sequence ID" value="NZ_JAPHQC010000001.1"/>
</dbReference>
<organism evidence="1 2">
    <name type="scientific">Microbulbifer thermotolerans</name>
    <dbReference type="NCBI Taxonomy" id="252514"/>
    <lineage>
        <taxon>Bacteria</taxon>
        <taxon>Pseudomonadati</taxon>
        <taxon>Pseudomonadota</taxon>
        <taxon>Gammaproteobacteria</taxon>
        <taxon>Cellvibrionales</taxon>
        <taxon>Microbulbiferaceae</taxon>
        <taxon>Microbulbifer</taxon>
    </lineage>
</organism>